<evidence type="ECO:0000313" key="1">
    <source>
        <dbReference type="EMBL" id="PWY94546.1"/>
    </source>
</evidence>
<name>A0A317X7F4_9EURO</name>
<dbReference type="OrthoDB" id="10348460at2759"/>
<proteinExistence type="predicted"/>
<dbReference type="RefSeq" id="XP_025471307.1">
    <property type="nucleotide sequence ID" value="XM_025610911.1"/>
</dbReference>
<dbReference type="EMBL" id="MSFK01000004">
    <property type="protein sequence ID" value="PWY94546.1"/>
    <property type="molecule type" value="Genomic_DNA"/>
</dbReference>
<protein>
    <submittedName>
        <fullName evidence="1">Uncharacterized protein</fullName>
    </submittedName>
</protein>
<keyword evidence="2" id="KW-1185">Reference proteome</keyword>
<evidence type="ECO:0000313" key="2">
    <source>
        <dbReference type="Proteomes" id="UP000246702"/>
    </source>
</evidence>
<accession>A0A317X7F4</accession>
<dbReference type="AlphaFoldDB" id="A0A317X7F4"/>
<reference evidence="1 2" key="1">
    <citation type="submission" date="2016-12" db="EMBL/GenBank/DDBJ databases">
        <title>The genomes of Aspergillus section Nigri reveals drivers in fungal speciation.</title>
        <authorList>
            <consortium name="DOE Joint Genome Institute"/>
            <person name="Vesth T.C."/>
            <person name="Nybo J."/>
            <person name="Theobald S."/>
            <person name="Brandl J."/>
            <person name="Frisvad J.C."/>
            <person name="Nielsen K.F."/>
            <person name="Lyhne E.K."/>
            <person name="Kogle M.E."/>
            <person name="Kuo A."/>
            <person name="Riley R."/>
            <person name="Clum A."/>
            <person name="Nolan M."/>
            <person name="Lipzen A."/>
            <person name="Salamov A."/>
            <person name="Henrissat B."/>
            <person name="Wiebenga A."/>
            <person name="De Vries R.P."/>
            <person name="Grigoriev I.V."/>
            <person name="Mortensen U.H."/>
            <person name="Andersen M.R."/>
            <person name="Baker S.E."/>
        </authorList>
    </citation>
    <scope>NUCLEOTIDE SEQUENCE [LARGE SCALE GENOMIC DNA]</scope>
    <source>
        <strain evidence="1 2">CBS 115572</strain>
    </source>
</reference>
<dbReference type="GeneID" id="37113054"/>
<organism evidence="1 2">
    <name type="scientific">Aspergillus sclerotioniger CBS 115572</name>
    <dbReference type="NCBI Taxonomy" id="1450535"/>
    <lineage>
        <taxon>Eukaryota</taxon>
        <taxon>Fungi</taxon>
        <taxon>Dikarya</taxon>
        <taxon>Ascomycota</taxon>
        <taxon>Pezizomycotina</taxon>
        <taxon>Eurotiomycetes</taxon>
        <taxon>Eurotiomycetidae</taxon>
        <taxon>Eurotiales</taxon>
        <taxon>Aspergillaceae</taxon>
        <taxon>Aspergillus</taxon>
        <taxon>Aspergillus subgen. Circumdati</taxon>
    </lineage>
</organism>
<gene>
    <name evidence="1" type="ORF">BO94DRAFT_531505</name>
</gene>
<dbReference type="Proteomes" id="UP000246702">
    <property type="component" value="Unassembled WGS sequence"/>
</dbReference>
<sequence length="153" mass="17081">MSESSSANTSCESKILSGHATQLLEQTRQDFAENLRSATPPSQSPALYLRLEPNNALVAEIEKQFKKKSHHCYVAVFFRGEFTVGEMYDTIIIPLEKIGNAHARSKDTSSGSTLDWSGLKYLQIKDRFIFIVDGGHLSSVVVAFERNLDKKTI</sequence>
<comment type="caution">
    <text evidence="1">The sequence shown here is derived from an EMBL/GenBank/DDBJ whole genome shotgun (WGS) entry which is preliminary data.</text>
</comment>